<organism evidence="2">
    <name type="scientific">Hexamita inflata</name>
    <dbReference type="NCBI Taxonomy" id="28002"/>
    <lineage>
        <taxon>Eukaryota</taxon>
        <taxon>Metamonada</taxon>
        <taxon>Diplomonadida</taxon>
        <taxon>Hexamitidae</taxon>
        <taxon>Hexamitinae</taxon>
        <taxon>Hexamita</taxon>
    </lineage>
</organism>
<reference evidence="2" key="1">
    <citation type="submission" date="2023-06" db="EMBL/GenBank/DDBJ databases">
        <authorList>
            <person name="Kurt Z."/>
        </authorList>
    </citation>
    <scope>NUCLEOTIDE SEQUENCE</scope>
</reference>
<feature type="coiled-coil region" evidence="1">
    <location>
        <begin position="198"/>
        <end position="232"/>
    </location>
</feature>
<dbReference type="Proteomes" id="UP001642409">
    <property type="component" value="Unassembled WGS sequence"/>
</dbReference>
<proteinExistence type="predicted"/>
<reference evidence="3 4" key="2">
    <citation type="submission" date="2024-07" db="EMBL/GenBank/DDBJ databases">
        <authorList>
            <person name="Akdeniz Z."/>
        </authorList>
    </citation>
    <scope>NUCLEOTIDE SEQUENCE [LARGE SCALE GENOMIC DNA]</scope>
</reference>
<keyword evidence="4" id="KW-1185">Reference proteome</keyword>
<keyword evidence="1" id="KW-0175">Coiled coil</keyword>
<protein>
    <submittedName>
        <fullName evidence="3">Hypothetical_protein</fullName>
    </submittedName>
</protein>
<name>A0AA86QQ89_9EUKA</name>
<evidence type="ECO:0000256" key="1">
    <source>
        <dbReference type="SAM" id="Coils"/>
    </source>
</evidence>
<feature type="coiled-coil region" evidence="1">
    <location>
        <begin position="108"/>
        <end position="167"/>
    </location>
</feature>
<sequence length="344" mass="40281">MSNIPNLFTEQDMENMNQENLTIEEDLRRAFYDRQQAFNKTDISTQQQKVDKLVRGEPCIPRRPAKDLINVKIAQEQNEKYKLFKLQSKEVLDNHPLSLELVKQKKRLATLQGAIQFQQQHLKKLRSEQQIANQQLSNPSLGLSVAARELIHQVNQLKAEREQTEMIEDLSAKLVYMGSSQNAEQLGNQQISFEAEQIHKCNLQIKQLYQKLEAQKVEKREKLEEYGKAQAEHWNNQLVLDILNEITEIRKDKDLTDEVGRVTKQIVTNNEMLTIRMKQENNKNMSKQHQSLQILCTQVEANLKNLLNRKRPVQEYVQEIITNHGSNFLGELERKADEIWKFVK</sequence>
<evidence type="ECO:0000313" key="3">
    <source>
        <dbReference type="EMBL" id="CAL5995569.1"/>
    </source>
</evidence>
<dbReference type="EMBL" id="CATOUU010000937">
    <property type="protein sequence ID" value="CAI9960967.1"/>
    <property type="molecule type" value="Genomic_DNA"/>
</dbReference>
<accession>A0AA86QQ89</accession>
<evidence type="ECO:0000313" key="4">
    <source>
        <dbReference type="Proteomes" id="UP001642409"/>
    </source>
</evidence>
<gene>
    <name evidence="3" type="ORF">HINF_LOCUS14097</name>
    <name evidence="2" type="ORF">HINF_LOCUS48612</name>
</gene>
<dbReference type="AlphaFoldDB" id="A0AA86QQ89"/>
<evidence type="ECO:0000313" key="2">
    <source>
        <dbReference type="EMBL" id="CAI9960967.1"/>
    </source>
</evidence>
<comment type="caution">
    <text evidence="2">The sequence shown here is derived from an EMBL/GenBank/DDBJ whole genome shotgun (WGS) entry which is preliminary data.</text>
</comment>
<dbReference type="EMBL" id="CAXDID020000033">
    <property type="protein sequence ID" value="CAL5995569.1"/>
    <property type="molecule type" value="Genomic_DNA"/>
</dbReference>